<reference evidence="1" key="1">
    <citation type="submission" date="2014-11" db="EMBL/GenBank/DDBJ databases">
        <authorList>
            <person name="Amaro Gonzalez C."/>
        </authorList>
    </citation>
    <scope>NUCLEOTIDE SEQUENCE</scope>
</reference>
<organism evidence="1">
    <name type="scientific">Anguilla anguilla</name>
    <name type="common">European freshwater eel</name>
    <name type="synonym">Muraena anguilla</name>
    <dbReference type="NCBI Taxonomy" id="7936"/>
    <lineage>
        <taxon>Eukaryota</taxon>
        <taxon>Metazoa</taxon>
        <taxon>Chordata</taxon>
        <taxon>Craniata</taxon>
        <taxon>Vertebrata</taxon>
        <taxon>Euteleostomi</taxon>
        <taxon>Actinopterygii</taxon>
        <taxon>Neopterygii</taxon>
        <taxon>Teleostei</taxon>
        <taxon>Anguilliformes</taxon>
        <taxon>Anguillidae</taxon>
        <taxon>Anguilla</taxon>
    </lineage>
</organism>
<protein>
    <submittedName>
        <fullName evidence="1">Uncharacterized protein</fullName>
    </submittedName>
</protein>
<dbReference type="AlphaFoldDB" id="A0A0E9PD73"/>
<dbReference type="EMBL" id="GBXM01106103">
    <property type="protein sequence ID" value="JAH02474.1"/>
    <property type="molecule type" value="Transcribed_RNA"/>
</dbReference>
<name>A0A0E9PD73_ANGAN</name>
<sequence length="41" mass="4859">MRLHCLCISYWANASGHFLAIRHYRMLQRHITGTAIKEFVL</sequence>
<reference evidence="1" key="2">
    <citation type="journal article" date="2015" name="Fish Shellfish Immunol.">
        <title>Early steps in the European eel (Anguilla anguilla)-Vibrio vulnificus interaction in the gills: Role of the RtxA13 toxin.</title>
        <authorList>
            <person name="Callol A."/>
            <person name="Pajuelo D."/>
            <person name="Ebbesson L."/>
            <person name="Teles M."/>
            <person name="MacKenzie S."/>
            <person name="Amaro C."/>
        </authorList>
    </citation>
    <scope>NUCLEOTIDE SEQUENCE</scope>
</reference>
<accession>A0A0E9PD73</accession>
<proteinExistence type="predicted"/>
<evidence type="ECO:0000313" key="1">
    <source>
        <dbReference type="EMBL" id="JAH02474.1"/>
    </source>
</evidence>